<dbReference type="GO" id="GO:0016787">
    <property type="term" value="F:hydrolase activity"/>
    <property type="evidence" value="ECO:0007669"/>
    <property type="project" value="UniProtKB-KW"/>
</dbReference>
<name>A0A5P1RC29_9GAMM</name>
<reference evidence="2 3" key="1">
    <citation type="journal article" date="2019" name="Biochem. Eng. J.">
        <title>Metabolic engineering of the marine bacteria Neptunomonas concharum for the production of acetoin and meso-2,3-butanediol from acetate.</title>
        <authorList>
            <person name="Li W."/>
            <person name="Pu N."/>
            <person name="Liu C.-X."/>
            <person name="Yuan Q.-P."/>
            <person name="Li Z.-J."/>
        </authorList>
    </citation>
    <scope>NUCLEOTIDE SEQUENCE [LARGE SCALE GENOMIC DNA]</scope>
    <source>
        <strain evidence="2 3">JCM17730</strain>
    </source>
</reference>
<keyword evidence="3" id="KW-1185">Reference proteome</keyword>
<dbReference type="SUPFAM" id="SSF53474">
    <property type="entry name" value="alpha/beta-Hydrolases"/>
    <property type="match status" value="1"/>
</dbReference>
<dbReference type="OrthoDB" id="5729753at2"/>
<dbReference type="AlphaFoldDB" id="A0A5P1RC29"/>
<proteinExistence type="predicted"/>
<sequence length="302" mass="34444">MISRAKEQLVPWEHHNGSSTLRGWMTPGCGFNDKPVIHFLHGTGLSNLTYWPFLQHFLPEYDLFLNSVEGHGDSDYSAREQFNDWNMLTDRSLAALEALSVDWPSPPTIALAHSFGAVSTTLMLHAQVRPFDQYILLDPVIYPKSMIGLMRLLSLLGLNRRLPHVKQAKGRRSQWPNREVLRQNLQGRGVFKRWTNEALDSYIDHAAAPDDSGEWQLRCPTWLEARIFAGCPKGLWSAIAKLPVNTHILHSTHTYAFVPPAVRRAEKANPHIRLTQVEGGHCFMQESPEATYQLVRRLMMTF</sequence>
<protein>
    <submittedName>
        <fullName evidence="2">Alpha/beta hydrolase</fullName>
    </submittedName>
</protein>
<dbReference type="KEGG" id="ncu:F0U83_08975"/>
<accession>A0A5P1RC29</accession>
<evidence type="ECO:0000259" key="1">
    <source>
        <dbReference type="Pfam" id="PF12697"/>
    </source>
</evidence>
<dbReference type="Pfam" id="PF12697">
    <property type="entry name" value="Abhydrolase_6"/>
    <property type="match status" value="1"/>
</dbReference>
<evidence type="ECO:0000313" key="3">
    <source>
        <dbReference type="Proteomes" id="UP000324760"/>
    </source>
</evidence>
<feature type="domain" description="AB hydrolase-1" evidence="1">
    <location>
        <begin position="39"/>
        <end position="292"/>
    </location>
</feature>
<dbReference type="InterPro" id="IPR000073">
    <property type="entry name" value="AB_hydrolase_1"/>
</dbReference>
<dbReference type="EMBL" id="CP043869">
    <property type="protein sequence ID" value="QEQ96842.1"/>
    <property type="molecule type" value="Genomic_DNA"/>
</dbReference>
<dbReference type="InterPro" id="IPR029058">
    <property type="entry name" value="AB_hydrolase_fold"/>
</dbReference>
<gene>
    <name evidence="2" type="ORF">F0U83_08975</name>
</gene>
<keyword evidence="2" id="KW-0378">Hydrolase</keyword>
<dbReference type="Proteomes" id="UP000324760">
    <property type="component" value="Chromosome"/>
</dbReference>
<evidence type="ECO:0000313" key="2">
    <source>
        <dbReference type="EMBL" id="QEQ96842.1"/>
    </source>
</evidence>
<organism evidence="2 3">
    <name type="scientific">Neptunomonas concharum</name>
    <dbReference type="NCBI Taxonomy" id="1031538"/>
    <lineage>
        <taxon>Bacteria</taxon>
        <taxon>Pseudomonadati</taxon>
        <taxon>Pseudomonadota</taxon>
        <taxon>Gammaproteobacteria</taxon>
        <taxon>Oceanospirillales</taxon>
        <taxon>Oceanospirillaceae</taxon>
        <taxon>Neptunomonas</taxon>
    </lineage>
</organism>
<dbReference type="Gene3D" id="3.40.50.1820">
    <property type="entry name" value="alpha/beta hydrolase"/>
    <property type="match status" value="1"/>
</dbReference>
<dbReference type="RefSeq" id="WP_138987452.1">
    <property type="nucleotide sequence ID" value="NZ_CP043869.1"/>
</dbReference>